<protein>
    <submittedName>
        <fullName evidence="1">Polyketide cyclase</fullName>
    </submittedName>
</protein>
<evidence type="ECO:0000313" key="1">
    <source>
        <dbReference type="EMBL" id="AUX47996.1"/>
    </source>
</evidence>
<name>A0A2L0F8T2_SORCE</name>
<dbReference type="RefSeq" id="WP_159397949.1">
    <property type="nucleotide sequence ID" value="NZ_CP012673.1"/>
</dbReference>
<dbReference type="SUPFAM" id="SSF55961">
    <property type="entry name" value="Bet v1-like"/>
    <property type="match status" value="1"/>
</dbReference>
<evidence type="ECO:0000313" key="2">
    <source>
        <dbReference type="Proteomes" id="UP000238348"/>
    </source>
</evidence>
<dbReference type="AlphaFoldDB" id="A0A2L0F8T2"/>
<proteinExistence type="predicted"/>
<dbReference type="OrthoDB" id="793407at2"/>
<dbReference type="InterPro" id="IPR019587">
    <property type="entry name" value="Polyketide_cyclase/dehydratase"/>
</dbReference>
<reference evidence="1 2" key="1">
    <citation type="submission" date="2015-09" db="EMBL/GenBank/DDBJ databases">
        <title>Sorangium comparison.</title>
        <authorList>
            <person name="Zaburannyi N."/>
            <person name="Bunk B."/>
            <person name="Overmann J."/>
            <person name="Mueller R."/>
        </authorList>
    </citation>
    <scope>NUCLEOTIDE SEQUENCE [LARGE SCALE GENOMIC DNA]</scope>
    <source>
        <strain evidence="1 2">So ce26</strain>
    </source>
</reference>
<accession>A0A2L0F8T2</accession>
<dbReference type="EMBL" id="CP012673">
    <property type="protein sequence ID" value="AUX47996.1"/>
    <property type="molecule type" value="Genomic_DNA"/>
</dbReference>
<dbReference type="CDD" id="cd07821">
    <property type="entry name" value="PYR_PYL_RCAR_like"/>
    <property type="match status" value="1"/>
</dbReference>
<dbReference type="Pfam" id="PF10604">
    <property type="entry name" value="Polyketide_cyc2"/>
    <property type="match status" value="1"/>
</dbReference>
<dbReference type="Gene3D" id="3.30.530.20">
    <property type="match status" value="1"/>
</dbReference>
<organism evidence="1 2">
    <name type="scientific">Sorangium cellulosum</name>
    <name type="common">Polyangium cellulosum</name>
    <dbReference type="NCBI Taxonomy" id="56"/>
    <lineage>
        <taxon>Bacteria</taxon>
        <taxon>Pseudomonadati</taxon>
        <taxon>Myxococcota</taxon>
        <taxon>Polyangia</taxon>
        <taxon>Polyangiales</taxon>
        <taxon>Polyangiaceae</taxon>
        <taxon>Sorangium</taxon>
    </lineage>
</organism>
<sequence length="172" mass="20200">MRAFRPVWFELAPADLDFTRRAPFRIEVACRLEARPDRVFEIFARPEGMRDWIMGFVDCRWTSPEPHGVGSTREFELNAVTFREHFIGWQPGSRFCFAIDAMTLPLMRRMVEDIQLEPAGERATLLRWSVHYEPRLLVRAVHPIARRLIYEGYRASTERLARYILKNAASTT</sequence>
<dbReference type="InterPro" id="IPR023393">
    <property type="entry name" value="START-like_dom_sf"/>
</dbReference>
<gene>
    <name evidence="1" type="ORF">SOCE26_095220</name>
</gene>
<dbReference type="Proteomes" id="UP000238348">
    <property type="component" value="Chromosome"/>
</dbReference>